<dbReference type="PROSITE" id="PS51257">
    <property type="entry name" value="PROKAR_LIPOPROTEIN"/>
    <property type="match status" value="1"/>
</dbReference>
<evidence type="ECO:0008006" key="3">
    <source>
        <dbReference type="Google" id="ProtNLM"/>
    </source>
</evidence>
<reference evidence="1 2" key="2">
    <citation type="submission" date="2016-06" db="EMBL/GenBank/DDBJ databases">
        <title>Pedobacter psychrophilus sp. nov., isolated from Antarctic fragmentary rock.</title>
        <authorList>
            <person name="Svec P."/>
        </authorList>
    </citation>
    <scope>NUCLEOTIDE SEQUENCE [LARGE SCALE GENOMIC DNA]</scope>
    <source>
        <strain evidence="1 2">CCM 8644</strain>
    </source>
</reference>
<protein>
    <recommendedName>
        <fullName evidence="3">Type 1 periplasmic binding fold superfamily protein</fullName>
    </recommendedName>
</protein>
<dbReference type="STRING" id="1826909.A5893_06505"/>
<keyword evidence="2" id="KW-1185">Reference proteome</keyword>
<dbReference type="OrthoDB" id="713689at2"/>
<accession>A0A179DHT7</accession>
<organism evidence="1 2">
    <name type="scientific">Pedobacter psychrophilus</name>
    <dbReference type="NCBI Taxonomy" id="1826909"/>
    <lineage>
        <taxon>Bacteria</taxon>
        <taxon>Pseudomonadati</taxon>
        <taxon>Bacteroidota</taxon>
        <taxon>Sphingobacteriia</taxon>
        <taxon>Sphingobacteriales</taxon>
        <taxon>Sphingobacteriaceae</taxon>
        <taxon>Pedobacter</taxon>
    </lineage>
</organism>
<evidence type="ECO:0000313" key="2">
    <source>
        <dbReference type="Proteomes" id="UP000078459"/>
    </source>
</evidence>
<gene>
    <name evidence="1" type="ORF">A5893_06505</name>
</gene>
<comment type="caution">
    <text evidence="1">The sequence shown here is derived from an EMBL/GenBank/DDBJ whole genome shotgun (WGS) entry which is preliminary data.</text>
</comment>
<evidence type="ECO:0000313" key="1">
    <source>
        <dbReference type="EMBL" id="OAQ40591.1"/>
    </source>
</evidence>
<dbReference type="Proteomes" id="UP000078459">
    <property type="component" value="Unassembled WGS sequence"/>
</dbReference>
<dbReference type="RefSeq" id="WP_082911362.1">
    <property type="nucleotide sequence ID" value="NZ_LWHJ01000022.1"/>
</dbReference>
<reference evidence="1 2" key="1">
    <citation type="submission" date="2016-04" db="EMBL/GenBank/DDBJ databases">
        <authorList>
            <person name="Evans L.H."/>
            <person name="Alamgir A."/>
            <person name="Owens N."/>
            <person name="Weber N.D."/>
            <person name="Virtaneva K."/>
            <person name="Barbian K."/>
            <person name="Babar A."/>
            <person name="Rosenke K."/>
        </authorList>
    </citation>
    <scope>NUCLEOTIDE SEQUENCE [LARGE SCALE GENOMIC DNA]</scope>
    <source>
        <strain evidence="1 2">CCM 8644</strain>
    </source>
</reference>
<name>A0A179DHT7_9SPHI</name>
<sequence>MMYKNKLKFLILAVAVGTMTFQGCKKDDLPDVDDNELITTIRLKFVNNANSNDIKLVTWKDLDGDGGKAPVIDVLALKPSSVYSVSVDALLDESKTPILDVRADVLAENFDHLFVYAPSTGLNLTFSNFDKDKNNLAVGLTATGTTAAASSGTLKITLRHQLVQKMEALHQEVQI</sequence>
<dbReference type="AlphaFoldDB" id="A0A179DHT7"/>
<dbReference type="EMBL" id="LWHJ01000022">
    <property type="protein sequence ID" value="OAQ40591.1"/>
    <property type="molecule type" value="Genomic_DNA"/>
</dbReference>
<proteinExistence type="predicted"/>